<feature type="transmembrane region" description="Helical" evidence="1">
    <location>
        <begin position="378"/>
        <end position="396"/>
    </location>
</feature>
<sequence>MSGSNTISRCPKCNAENVLRGKAMTTNLSCYYCNIYYTIGKYKTEMVTFNHKEEPVLPIGLKGRIDNVVYEVMGFVVKKERRYKYSWNEYLLFNPFHGYAFLSTYDGHWNFIWPIEDTPPPNENDFYYTFEGTRYDLYQKYSADVVYAKGEFFFDVFEITESTANREFIAPPFLYGVEKSDDSLLSFKGEYVTRREVAKAFDIDLSTLPPKQGIGYTQPTGTSFSQRSLVTVTAILIGVALIIQLFFNSTAEEKEVFQGRYSQTEMNEQKFIKTESFNLSGGEKSVEVDIWAPVSNDYFFAEFSLINEETGAEYSFAKEIEYYLGYEDGESWSEGSTYGEAFISQIPGGRYHINIYPEFGRNAHEFTIRVIRDVPSNMNFMILAIALVIVPVIFGIRKRVVEGRRWQDSNYSPYDS</sequence>
<keyword evidence="1" id="KW-0472">Membrane</keyword>
<dbReference type="Pfam" id="PF13785">
    <property type="entry name" value="DUF4178"/>
    <property type="match status" value="1"/>
</dbReference>
<comment type="caution">
    <text evidence="3">The sequence shown here is derived from an EMBL/GenBank/DDBJ whole genome shotgun (WGS) entry which is preliminary data.</text>
</comment>
<evidence type="ECO:0000259" key="2">
    <source>
        <dbReference type="Pfam" id="PF13785"/>
    </source>
</evidence>
<keyword evidence="4" id="KW-1185">Reference proteome</keyword>
<accession>A0A364XWQ4</accession>
<dbReference type="OrthoDB" id="713199at2"/>
<evidence type="ECO:0000256" key="1">
    <source>
        <dbReference type="SAM" id="Phobius"/>
    </source>
</evidence>
<evidence type="ECO:0000313" key="4">
    <source>
        <dbReference type="Proteomes" id="UP000251889"/>
    </source>
</evidence>
<organism evidence="3 4">
    <name type="scientific">Pseudochryseolinea flava</name>
    <dbReference type="NCBI Taxonomy" id="2059302"/>
    <lineage>
        <taxon>Bacteria</taxon>
        <taxon>Pseudomonadati</taxon>
        <taxon>Bacteroidota</taxon>
        <taxon>Cytophagia</taxon>
        <taxon>Cytophagales</taxon>
        <taxon>Fulvivirgaceae</taxon>
        <taxon>Pseudochryseolinea</taxon>
    </lineage>
</organism>
<dbReference type="AlphaFoldDB" id="A0A364XWQ4"/>
<dbReference type="Proteomes" id="UP000251889">
    <property type="component" value="Unassembled WGS sequence"/>
</dbReference>
<evidence type="ECO:0000313" key="3">
    <source>
        <dbReference type="EMBL" id="RAV97963.1"/>
    </source>
</evidence>
<dbReference type="InterPro" id="IPR025235">
    <property type="entry name" value="DUF4178"/>
</dbReference>
<keyword evidence="1" id="KW-0812">Transmembrane</keyword>
<feature type="domain" description="DUF4178" evidence="2">
    <location>
        <begin position="59"/>
        <end position="193"/>
    </location>
</feature>
<keyword evidence="1" id="KW-1133">Transmembrane helix</keyword>
<protein>
    <recommendedName>
        <fullName evidence="2">DUF4178 domain-containing protein</fullName>
    </recommendedName>
</protein>
<gene>
    <name evidence="3" type="ORF">DQQ10_26185</name>
</gene>
<proteinExistence type="predicted"/>
<name>A0A364XWQ4_9BACT</name>
<dbReference type="EMBL" id="QMFY01000024">
    <property type="protein sequence ID" value="RAV97963.1"/>
    <property type="molecule type" value="Genomic_DNA"/>
</dbReference>
<reference evidence="3 4" key="1">
    <citation type="submission" date="2018-06" db="EMBL/GenBank/DDBJ databases">
        <title>Chryseolinea flavus sp. nov., a member of the phylum Bacteroidetes isolated from soil.</title>
        <authorList>
            <person name="Li Y."/>
            <person name="Wang J."/>
        </authorList>
    </citation>
    <scope>NUCLEOTIDE SEQUENCE [LARGE SCALE GENOMIC DNA]</scope>
    <source>
        <strain evidence="3 4">SDU1-6</strain>
    </source>
</reference>